<dbReference type="Gene3D" id="2.10.230.10">
    <property type="entry name" value="Heat shock protein DnaJ, cysteine-rich domain"/>
    <property type="match status" value="1"/>
</dbReference>
<gene>
    <name evidence="3" type="ORF">HKI87_03g22730</name>
</gene>
<evidence type="ECO:0000256" key="2">
    <source>
        <dbReference type="SAM" id="MobiDB-lite"/>
    </source>
</evidence>
<dbReference type="InterPro" id="IPR036410">
    <property type="entry name" value="HSP_DnaJ_Cys-rich_dom_sf"/>
</dbReference>
<accession>A0AAX4P4P6</accession>
<proteinExistence type="predicted"/>
<dbReference type="AlphaFoldDB" id="A0AAX4P4P6"/>
<feature type="region of interest" description="Disordered" evidence="2">
    <location>
        <begin position="198"/>
        <end position="222"/>
    </location>
</feature>
<sequence length="222" mass="24658">MVDHDEDLEQRLRQKYSNGANVSGSSLSGPGTQAKYADDAGRGRSNGLAVHLCPVCNGEGKITSNYHGRILESTCEYCEGVGTFTTKNGVKITDEEATQIRREASRQAEGADDKADAKLEADIAKLEGMVKRYSEEVETLENAVSHSTGEKKELHEEVLGQVKIMLERSKGALNGKRNNWNKIREKIAREKQRALKEKIAQNLRDGARRKSHDKANKLPHEE</sequence>
<keyword evidence="4" id="KW-1185">Reference proteome</keyword>
<name>A0AAX4P4P6_9CHLO</name>
<feature type="compositionally biased region" description="Polar residues" evidence="2">
    <location>
        <begin position="15"/>
        <end position="31"/>
    </location>
</feature>
<evidence type="ECO:0000256" key="1">
    <source>
        <dbReference type="SAM" id="Coils"/>
    </source>
</evidence>
<dbReference type="EMBL" id="CP151503">
    <property type="protein sequence ID" value="WZN60739.1"/>
    <property type="molecule type" value="Genomic_DNA"/>
</dbReference>
<feature type="region of interest" description="Disordered" evidence="2">
    <location>
        <begin position="15"/>
        <end position="41"/>
    </location>
</feature>
<evidence type="ECO:0000313" key="4">
    <source>
        <dbReference type="Proteomes" id="UP001472866"/>
    </source>
</evidence>
<dbReference type="SUPFAM" id="SSF57938">
    <property type="entry name" value="DnaJ/Hsp40 cysteine-rich domain"/>
    <property type="match status" value="1"/>
</dbReference>
<protein>
    <submittedName>
        <fullName evidence="3">Uncharacterized protein</fullName>
    </submittedName>
</protein>
<reference evidence="3 4" key="1">
    <citation type="submission" date="2024-03" db="EMBL/GenBank/DDBJ databases">
        <title>Complete genome sequence of the green alga Chloropicon roscoffensis RCC1871.</title>
        <authorList>
            <person name="Lemieux C."/>
            <person name="Pombert J.-F."/>
            <person name="Otis C."/>
            <person name="Turmel M."/>
        </authorList>
    </citation>
    <scope>NUCLEOTIDE SEQUENCE [LARGE SCALE GENOMIC DNA]</scope>
    <source>
        <strain evidence="3 4">RCC1871</strain>
    </source>
</reference>
<feature type="coiled-coil region" evidence="1">
    <location>
        <begin position="116"/>
        <end position="157"/>
    </location>
</feature>
<evidence type="ECO:0000313" key="3">
    <source>
        <dbReference type="EMBL" id="WZN60739.1"/>
    </source>
</evidence>
<keyword evidence="1" id="KW-0175">Coiled coil</keyword>
<dbReference type="Proteomes" id="UP001472866">
    <property type="component" value="Chromosome 03"/>
</dbReference>
<organism evidence="3 4">
    <name type="scientific">Chloropicon roscoffensis</name>
    <dbReference type="NCBI Taxonomy" id="1461544"/>
    <lineage>
        <taxon>Eukaryota</taxon>
        <taxon>Viridiplantae</taxon>
        <taxon>Chlorophyta</taxon>
        <taxon>Chloropicophyceae</taxon>
        <taxon>Chloropicales</taxon>
        <taxon>Chloropicaceae</taxon>
        <taxon>Chloropicon</taxon>
    </lineage>
</organism>